<name>A0ACB8R461_9AGAM</name>
<reference evidence="1" key="2">
    <citation type="journal article" date="2022" name="New Phytol.">
        <title>Evolutionary transition to the ectomycorrhizal habit in the genomes of a hyperdiverse lineage of mushroom-forming fungi.</title>
        <authorList>
            <person name="Looney B."/>
            <person name="Miyauchi S."/>
            <person name="Morin E."/>
            <person name="Drula E."/>
            <person name="Courty P.E."/>
            <person name="Kohler A."/>
            <person name="Kuo A."/>
            <person name="LaButti K."/>
            <person name="Pangilinan J."/>
            <person name="Lipzen A."/>
            <person name="Riley R."/>
            <person name="Andreopoulos W."/>
            <person name="He G."/>
            <person name="Johnson J."/>
            <person name="Nolan M."/>
            <person name="Tritt A."/>
            <person name="Barry K.W."/>
            <person name="Grigoriev I.V."/>
            <person name="Nagy L.G."/>
            <person name="Hibbett D."/>
            <person name="Henrissat B."/>
            <person name="Matheny P.B."/>
            <person name="Labbe J."/>
            <person name="Martin F.M."/>
        </authorList>
    </citation>
    <scope>NUCLEOTIDE SEQUENCE</scope>
    <source>
        <strain evidence="1">FP105234-sp</strain>
    </source>
</reference>
<dbReference type="EMBL" id="MU276529">
    <property type="protein sequence ID" value="KAI0038326.1"/>
    <property type="molecule type" value="Genomic_DNA"/>
</dbReference>
<organism evidence="1 2">
    <name type="scientific">Auriscalpium vulgare</name>
    <dbReference type="NCBI Taxonomy" id="40419"/>
    <lineage>
        <taxon>Eukaryota</taxon>
        <taxon>Fungi</taxon>
        <taxon>Dikarya</taxon>
        <taxon>Basidiomycota</taxon>
        <taxon>Agaricomycotina</taxon>
        <taxon>Agaricomycetes</taxon>
        <taxon>Russulales</taxon>
        <taxon>Auriscalpiaceae</taxon>
        <taxon>Auriscalpium</taxon>
    </lineage>
</organism>
<dbReference type="Proteomes" id="UP000814033">
    <property type="component" value="Unassembled WGS sequence"/>
</dbReference>
<sequence length="250" mass="26940">MPNLYYVLDPGLNPGVYDHWPTVQNLIARSKVYKYRVYENVQHACCAWVLDRFPEVRARPSASLWASAVEQSVLYSVSGRMSMPNPGDSAEVPLAANEQADIPLVTALDSPPSADDAVDRPLGSHIPYAEQRPTGIPTPCASPSPKFRTLAVHASRAGSPPNTAGTPTPRSPVQPRLKAIAVQEVSPAGSPPAHSPAVPRRGHWRRGRTPLSIAAGKGHKTAIFRKVPRGKLLAAVGCAPTVRRSYRLSQ</sequence>
<protein>
    <submittedName>
        <fullName evidence="1">Uncharacterized protein</fullName>
    </submittedName>
</protein>
<evidence type="ECO:0000313" key="1">
    <source>
        <dbReference type="EMBL" id="KAI0038326.1"/>
    </source>
</evidence>
<accession>A0ACB8R461</accession>
<evidence type="ECO:0000313" key="2">
    <source>
        <dbReference type="Proteomes" id="UP000814033"/>
    </source>
</evidence>
<gene>
    <name evidence="1" type="ORF">FA95DRAFT_1613473</name>
</gene>
<reference evidence="1" key="1">
    <citation type="submission" date="2021-02" db="EMBL/GenBank/DDBJ databases">
        <authorList>
            <consortium name="DOE Joint Genome Institute"/>
            <person name="Ahrendt S."/>
            <person name="Looney B.P."/>
            <person name="Miyauchi S."/>
            <person name="Morin E."/>
            <person name="Drula E."/>
            <person name="Courty P.E."/>
            <person name="Chicoki N."/>
            <person name="Fauchery L."/>
            <person name="Kohler A."/>
            <person name="Kuo A."/>
            <person name="Labutti K."/>
            <person name="Pangilinan J."/>
            <person name="Lipzen A."/>
            <person name="Riley R."/>
            <person name="Andreopoulos W."/>
            <person name="He G."/>
            <person name="Johnson J."/>
            <person name="Barry K.W."/>
            <person name="Grigoriev I.V."/>
            <person name="Nagy L."/>
            <person name="Hibbett D."/>
            <person name="Henrissat B."/>
            <person name="Matheny P.B."/>
            <person name="Labbe J."/>
            <person name="Martin F."/>
        </authorList>
    </citation>
    <scope>NUCLEOTIDE SEQUENCE</scope>
    <source>
        <strain evidence="1">FP105234-sp</strain>
    </source>
</reference>
<comment type="caution">
    <text evidence="1">The sequence shown here is derived from an EMBL/GenBank/DDBJ whole genome shotgun (WGS) entry which is preliminary data.</text>
</comment>
<proteinExistence type="predicted"/>
<keyword evidence="2" id="KW-1185">Reference proteome</keyword>